<gene>
    <name evidence="15" type="primary">pheT</name>
    <name evidence="20" type="ORF">IV88_GL000216</name>
</gene>
<feature type="domain" description="TRNA-binding" evidence="17">
    <location>
        <begin position="39"/>
        <end position="156"/>
    </location>
</feature>
<dbReference type="PATRIC" id="fig|480391.4.peg.219"/>
<feature type="binding site" evidence="15">
    <location>
        <position position="474"/>
    </location>
    <ligand>
        <name>Mg(2+)</name>
        <dbReference type="ChEBI" id="CHEBI:18420"/>
        <note>shared with alpha subunit</note>
    </ligand>
</feature>
<dbReference type="InterPro" id="IPR020825">
    <property type="entry name" value="Phe-tRNA_synthase-like_B3/B4"/>
</dbReference>
<feature type="binding site" evidence="15">
    <location>
        <position position="478"/>
    </location>
    <ligand>
        <name>Mg(2+)</name>
        <dbReference type="ChEBI" id="CHEBI:18420"/>
        <note>shared with alpha subunit</note>
    </ligand>
</feature>
<dbReference type="EMBL" id="JQCQ01000011">
    <property type="protein sequence ID" value="KRO25379.1"/>
    <property type="molecule type" value="Genomic_DNA"/>
</dbReference>
<keyword evidence="8 15" id="KW-0547">Nucleotide-binding</keyword>
<dbReference type="Pfam" id="PF03147">
    <property type="entry name" value="FDX-ACB"/>
    <property type="match status" value="1"/>
</dbReference>
<comment type="cofactor">
    <cofactor evidence="15">
        <name>Mg(2+)</name>
        <dbReference type="ChEBI" id="CHEBI:18420"/>
    </cofactor>
    <text evidence="15">Binds 2 magnesium ions per tetramer.</text>
</comment>
<protein>
    <recommendedName>
        <fullName evidence="15">Phenylalanine--tRNA ligase beta subunit</fullName>
        <ecNumber evidence="15">6.1.1.20</ecNumber>
    </recommendedName>
    <alternativeName>
        <fullName evidence="15">Phenylalanyl-tRNA synthetase beta subunit</fullName>
        <shortName evidence="15">PheRS</shortName>
    </alternativeName>
</protein>
<dbReference type="PANTHER" id="PTHR10947:SF0">
    <property type="entry name" value="PHENYLALANINE--TRNA LIGASE BETA SUBUNIT"/>
    <property type="match status" value="1"/>
</dbReference>
<dbReference type="GO" id="GO:0005524">
    <property type="term" value="F:ATP binding"/>
    <property type="evidence" value="ECO:0007669"/>
    <property type="project" value="UniProtKB-UniRule"/>
</dbReference>
<dbReference type="SUPFAM" id="SSF55681">
    <property type="entry name" value="Class II aaRS and biotin synthetases"/>
    <property type="match status" value="1"/>
</dbReference>
<dbReference type="InterPro" id="IPR009061">
    <property type="entry name" value="DNA-bd_dom_put_sf"/>
</dbReference>
<dbReference type="Gene3D" id="3.30.930.10">
    <property type="entry name" value="Bira Bifunctional Protein, Domain 2"/>
    <property type="match status" value="1"/>
</dbReference>
<evidence type="ECO:0000256" key="6">
    <source>
        <dbReference type="ARBA" id="ARBA00022598"/>
    </source>
</evidence>
<dbReference type="Gene3D" id="3.30.70.380">
    <property type="entry name" value="Ferrodoxin-fold anticodon-binding domain"/>
    <property type="match status" value="1"/>
</dbReference>
<dbReference type="FunFam" id="3.30.70.380:FF:000001">
    <property type="entry name" value="Phenylalanine--tRNA ligase beta subunit"/>
    <property type="match status" value="1"/>
</dbReference>
<dbReference type="SUPFAM" id="SSF46955">
    <property type="entry name" value="Putative DNA-binding domain"/>
    <property type="match status" value="1"/>
</dbReference>
<dbReference type="PROSITE" id="PS51483">
    <property type="entry name" value="B5"/>
    <property type="match status" value="1"/>
</dbReference>
<organism evidence="20 21">
    <name type="scientific">Pediococcus argentinicus</name>
    <dbReference type="NCBI Taxonomy" id="480391"/>
    <lineage>
        <taxon>Bacteria</taxon>
        <taxon>Bacillati</taxon>
        <taxon>Bacillota</taxon>
        <taxon>Bacilli</taxon>
        <taxon>Lactobacillales</taxon>
        <taxon>Lactobacillaceae</taxon>
        <taxon>Pediococcus</taxon>
    </lineage>
</organism>
<evidence type="ECO:0000256" key="11">
    <source>
        <dbReference type="ARBA" id="ARBA00022884"/>
    </source>
</evidence>
<comment type="similarity">
    <text evidence="2 15">Belongs to the phenylalanyl-tRNA synthetase beta subunit family. Type 1 subfamily.</text>
</comment>
<evidence type="ECO:0000256" key="14">
    <source>
        <dbReference type="ARBA" id="ARBA00049255"/>
    </source>
</evidence>
<dbReference type="SUPFAM" id="SSF56037">
    <property type="entry name" value="PheT/TilS domain"/>
    <property type="match status" value="1"/>
</dbReference>
<keyword evidence="9 15" id="KW-0067">ATP-binding</keyword>
<dbReference type="InterPro" id="IPR004532">
    <property type="entry name" value="Phe-tRNA-ligase_IIc_bsu_bact"/>
</dbReference>
<proteinExistence type="inferred from homology"/>
<dbReference type="GO" id="GO:0140096">
    <property type="term" value="F:catalytic activity, acting on a protein"/>
    <property type="evidence" value="ECO:0007669"/>
    <property type="project" value="UniProtKB-ARBA"/>
</dbReference>
<evidence type="ECO:0000256" key="13">
    <source>
        <dbReference type="ARBA" id="ARBA00023146"/>
    </source>
</evidence>
<dbReference type="GO" id="GO:0016740">
    <property type="term" value="F:transferase activity"/>
    <property type="evidence" value="ECO:0007669"/>
    <property type="project" value="UniProtKB-ARBA"/>
</dbReference>
<dbReference type="RefSeq" id="WP_057799000.1">
    <property type="nucleotide sequence ID" value="NZ_BJZZ01000010.1"/>
</dbReference>
<dbReference type="Gene3D" id="3.50.40.10">
    <property type="entry name" value="Phenylalanyl-trna Synthetase, Chain B, domain 3"/>
    <property type="match status" value="1"/>
</dbReference>
<dbReference type="Gene3D" id="3.30.56.10">
    <property type="match status" value="2"/>
</dbReference>
<comment type="subcellular location">
    <subcellularLocation>
        <location evidence="1 15">Cytoplasm</location>
    </subcellularLocation>
</comment>
<keyword evidence="10 15" id="KW-0460">Magnesium</keyword>
<dbReference type="Pfam" id="PF03484">
    <property type="entry name" value="B5"/>
    <property type="match status" value="1"/>
</dbReference>
<dbReference type="CDD" id="cd00769">
    <property type="entry name" value="PheRS_beta_core"/>
    <property type="match status" value="1"/>
</dbReference>
<evidence type="ECO:0000313" key="20">
    <source>
        <dbReference type="EMBL" id="KRO25379.1"/>
    </source>
</evidence>
<dbReference type="Proteomes" id="UP000051249">
    <property type="component" value="Unassembled WGS sequence"/>
</dbReference>
<dbReference type="SUPFAM" id="SSF50249">
    <property type="entry name" value="Nucleic acid-binding proteins"/>
    <property type="match status" value="1"/>
</dbReference>
<dbReference type="GO" id="GO:0004826">
    <property type="term" value="F:phenylalanine-tRNA ligase activity"/>
    <property type="evidence" value="ECO:0007669"/>
    <property type="project" value="UniProtKB-UniRule"/>
</dbReference>
<dbReference type="AlphaFoldDB" id="A0A0R2NNF7"/>
<dbReference type="FunFam" id="2.40.50.140:FF:000045">
    <property type="entry name" value="Phenylalanine--tRNA ligase beta subunit"/>
    <property type="match status" value="1"/>
</dbReference>
<sequence>MKLSYEWLSEYLDLNIEPKDLAEKIERTAVEVDSVKRLDYKLKKIVVGHTLEVEMHPDSDHLHIVQVDVGEEEPIQIVCGAPNIAADQDVIVAMHGSRIKDNVKIKRSKMRGVPSNGMICALQEIGFDDAVVPKDYVDGIYVFPADSGVEPGDSVMEALGMDDDVIDTDITPNRGDMFSMNGNATEIGAILNEDVTFESIVPSDSDQSDQDSNEQISVKVSDPVFAPVYKMKVINNLTVEDSPFWLQKRLMKAGIRPINNLVDVTNYIMLKYGQPLHAFDYDQLPEKTITVDKAGENVKFTTLDGEERDLRADDLLIKSGDVPVALAGVMGGMDSEISDGTKTVALEAAIFDPILVRKTARYHVLHSEAATRFERGIDFSSIDNALDEAATMMAQLGNGQISQNTVVGNEVIPEEKQIKISLVRINKVLGTELSADEVGDIFDRLGFEYDLDEVNGNFNVVAPLRRWDISIEADLLEEIARIYGYDNLPSTLPVGPTTIGSLTDTQKIIRDSRTTLEGLGLNQAMSYGLTTIDKARHFIMADGETVKVDWPMTKDHEALRMSLISGLLDDIAYNEARSVDNIALYEQGRVFKKAGDNVQPTEIEHIAGAITGSLIDSSWINKDEKVDFYQMKGVVDQYLQNLNLNGAVQYRATDQYPEMHPGRTANIFIDDQYIGFVGQVHPETQKAYKISETYVFELNLSTLIAQPKVRQHYEMISKFPSISRDMALLVDEDVTNQNILDVINSSKQKFLVNINLFDVYNGSHLPSGKKSLGYQLTYQDSKATLQEEVVNQEFESLVEQLKTELGVTIR</sequence>
<dbReference type="Gene3D" id="2.40.50.140">
    <property type="entry name" value="Nucleic acid-binding proteins"/>
    <property type="match status" value="1"/>
</dbReference>
<dbReference type="Pfam" id="PF03483">
    <property type="entry name" value="B3_4"/>
    <property type="match status" value="1"/>
</dbReference>
<evidence type="ECO:0000256" key="2">
    <source>
        <dbReference type="ARBA" id="ARBA00008653"/>
    </source>
</evidence>
<keyword evidence="13 15" id="KW-0030">Aminoacyl-tRNA synthetase</keyword>
<dbReference type="InterPro" id="IPR005121">
    <property type="entry name" value="Fdx_antiC-bd"/>
</dbReference>
<comment type="catalytic activity">
    <reaction evidence="14 15">
        <text>tRNA(Phe) + L-phenylalanine + ATP = L-phenylalanyl-tRNA(Phe) + AMP + diphosphate + H(+)</text>
        <dbReference type="Rhea" id="RHEA:19413"/>
        <dbReference type="Rhea" id="RHEA-COMP:9668"/>
        <dbReference type="Rhea" id="RHEA-COMP:9699"/>
        <dbReference type="ChEBI" id="CHEBI:15378"/>
        <dbReference type="ChEBI" id="CHEBI:30616"/>
        <dbReference type="ChEBI" id="CHEBI:33019"/>
        <dbReference type="ChEBI" id="CHEBI:58095"/>
        <dbReference type="ChEBI" id="CHEBI:78442"/>
        <dbReference type="ChEBI" id="CHEBI:78531"/>
        <dbReference type="ChEBI" id="CHEBI:456215"/>
        <dbReference type="EC" id="6.1.1.20"/>
    </reaction>
</comment>
<dbReference type="Pfam" id="PF01588">
    <property type="entry name" value="tRNA_bind"/>
    <property type="match status" value="1"/>
</dbReference>
<dbReference type="GO" id="GO:0006432">
    <property type="term" value="P:phenylalanyl-tRNA aminoacylation"/>
    <property type="evidence" value="ECO:0007669"/>
    <property type="project" value="UniProtKB-UniRule"/>
</dbReference>
<dbReference type="PROSITE" id="PS50886">
    <property type="entry name" value="TRBD"/>
    <property type="match status" value="1"/>
</dbReference>
<dbReference type="SMART" id="SM00873">
    <property type="entry name" value="B3_4"/>
    <property type="match status" value="1"/>
</dbReference>
<dbReference type="InterPro" id="IPR005146">
    <property type="entry name" value="B3/B4_tRNA-bd"/>
</dbReference>
<evidence type="ECO:0000256" key="16">
    <source>
        <dbReference type="PROSITE-ProRule" id="PRU00209"/>
    </source>
</evidence>
<dbReference type="InterPro" id="IPR041616">
    <property type="entry name" value="PheRS_beta_core"/>
</dbReference>
<dbReference type="EC" id="6.1.1.20" evidence="15"/>
<dbReference type="InterPro" id="IPR045864">
    <property type="entry name" value="aa-tRNA-synth_II/BPL/LPL"/>
</dbReference>
<keyword evidence="12 15" id="KW-0648">Protein biosynthesis</keyword>
<dbReference type="PANTHER" id="PTHR10947">
    <property type="entry name" value="PHENYLALANYL-TRNA SYNTHETASE BETA CHAIN AND LEUCINE-RICH REPEAT-CONTAINING PROTEIN 47"/>
    <property type="match status" value="1"/>
</dbReference>
<keyword evidence="4 15" id="KW-0963">Cytoplasm</keyword>
<dbReference type="GO" id="GO:0000049">
    <property type="term" value="F:tRNA binding"/>
    <property type="evidence" value="ECO:0007669"/>
    <property type="project" value="UniProtKB-UniRule"/>
</dbReference>
<evidence type="ECO:0000259" key="18">
    <source>
        <dbReference type="PROSITE" id="PS51447"/>
    </source>
</evidence>
<accession>A0A0R2NNF7</accession>
<name>A0A0R2NNF7_9LACO</name>
<evidence type="ECO:0000313" key="21">
    <source>
        <dbReference type="Proteomes" id="UP000051249"/>
    </source>
</evidence>
<dbReference type="InterPro" id="IPR002547">
    <property type="entry name" value="tRNA-bd_dom"/>
</dbReference>
<evidence type="ECO:0000256" key="4">
    <source>
        <dbReference type="ARBA" id="ARBA00022490"/>
    </source>
</evidence>
<evidence type="ECO:0000256" key="3">
    <source>
        <dbReference type="ARBA" id="ARBA00011209"/>
    </source>
</evidence>
<evidence type="ECO:0000256" key="12">
    <source>
        <dbReference type="ARBA" id="ARBA00022917"/>
    </source>
</evidence>
<dbReference type="InterPro" id="IPR005147">
    <property type="entry name" value="tRNA_synthase_B5-dom"/>
</dbReference>
<feature type="domain" description="FDX-ACB" evidence="18">
    <location>
        <begin position="717"/>
        <end position="810"/>
    </location>
</feature>
<dbReference type="NCBIfam" id="NF045760">
    <property type="entry name" value="YtpR"/>
    <property type="match status" value="1"/>
</dbReference>
<dbReference type="SMART" id="SM00896">
    <property type="entry name" value="FDX-ACB"/>
    <property type="match status" value="1"/>
</dbReference>
<keyword evidence="7 15" id="KW-0479">Metal-binding</keyword>
<feature type="domain" description="B5" evidence="19">
    <location>
        <begin position="413"/>
        <end position="490"/>
    </location>
</feature>
<evidence type="ECO:0000256" key="10">
    <source>
        <dbReference type="ARBA" id="ARBA00022842"/>
    </source>
</evidence>
<dbReference type="HAMAP" id="MF_00283">
    <property type="entry name" value="Phe_tRNA_synth_beta1"/>
    <property type="match status" value="1"/>
</dbReference>
<comment type="subunit">
    <text evidence="3 15">Tetramer of two alpha and two beta subunits.</text>
</comment>
<keyword evidence="6 15" id="KW-0436">Ligase</keyword>
<keyword evidence="21" id="KW-1185">Reference proteome</keyword>
<dbReference type="NCBIfam" id="TIGR00472">
    <property type="entry name" value="pheT_bact"/>
    <property type="match status" value="1"/>
</dbReference>
<evidence type="ECO:0000256" key="7">
    <source>
        <dbReference type="ARBA" id="ARBA00022723"/>
    </source>
</evidence>
<evidence type="ECO:0000259" key="17">
    <source>
        <dbReference type="PROSITE" id="PS50886"/>
    </source>
</evidence>
<dbReference type="FunFam" id="3.30.930.10:FF:000022">
    <property type="entry name" value="Phenylalanine--tRNA ligase beta subunit"/>
    <property type="match status" value="1"/>
</dbReference>
<keyword evidence="11 16" id="KW-0694">RNA-binding</keyword>
<dbReference type="InterPro" id="IPR045060">
    <property type="entry name" value="Phe-tRNA-ligase_IIc_bsu"/>
</dbReference>
<evidence type="ECO:0000256" key="5">
    <source>
        <dbReference type="ARBA" id="ARBA00022555"/>
    </source>
</evidence>
<dbReference type="FunFam" id="3.50.40.10:FF:000001">
    <property type="entry name" value="Phenylalanine--tRNA ligase beta subunit"/>
    <property type="match status" value="1"/>
</dbReference>
<dbReference type="Pfam" id="PF17759">
    <property type="entry name" value="tRNA_synthFbeta"/>
    <property type="match status" value="1"/>
</dbReference>
<keyword evidence="5 16" id="KW-0820">tRNA-binding</keyword>
<dbReference type="InterPro" id="IPR033714">
    <property type="entry name" value="tRNA_bind_bactPheRS"/>
</dbReference>
<feature type="binding site" evidence="15">
    <location>
        <position position="468"/>
    </location>
    <ligand>
        <name>Mg(2+)</name>
        <dbReference type="ChEBI" id="CHEBI:18420"/>
        <note>shared with alpha subunit</note>
    </ligand>
</feature>
<dbReference type="GO" id="GO:0000287">
    <property type="term" value="F:magnesium ion binding"/>
    <property type="evidence" value="ECO:0007669"/>
    <property type="project" value="UniProtKB-UniRule"/>
</dbReference>
<comment type="caution">
    <text evidence="20">The sequence shown here is derived from an EMBL/GenBank/DDBJ whole genome shotgun (WGS) entry which is preliminary data.</text>
</comment>
<evidence type="ECO:0000256" key="1">
    <source>
        <dbReference type="ARBA" id="ARBA00004496"/>
    </source>
</evidence>
<dbReference type="OrthoDB" id="9805455at2"/>
<evidence type="ECO:0000256" key="8">
    <source>
        <dbReference type="ARBA" id="ARBA00022741"/>
    </source>
</evidence>
<reference evidence="20 21" key="1">
    <citation type="journal article" date="2015" name="Genome Announc.">
        <title>Expanding the biotechnology potential of lactobacilli through comparative genomics of 213 strains and associated genera.</title>
        <authorList>
            <person name="Sun Z."/>
            <person name="Harris H.M."/>
            <person name="McCann A."/>
            <person name="Guo C."/>
            <person name="Argimon S."/>
            <person name="Zhang W."/>
            <person name="Yang X."/>
            <person name="Jeffery I.B."/>
            <person name="Cooney J.C."/>
            <person name="Kagawa T.F."/>
            <person name="Liu W."/>
            <person name="Song Y."/>
            <person name="Salvetti E."/>
            <person name="Wrobel A."/>
            <person name="Rasinkangas P."/>
            <person name="Parkhill J."/>
            <person name="Rea M.C."/>
            <person name="O'Sullivan O."/>
            <person name="Ritari J."/>
            <person name="Douillard F.P."/>
            <person name="Paul Ross R."/>
            <person name="Yang R."/>
            <person name="Briner A.E."/>
            <person name="Felis G.E."/>
            <person name="de Vos W.M."/>
            <person name="Barrangou R."/>
            <person name="Klaenhammer T.R."/>
            <person name="Caufield P.W."/>
            <person name="Cui Y."/>
            <person name="Zhang H."/>
            <person name="O'Toole P.W."/>
        </authorList>
    </citation>
    <scope>NUCLEOTIDE SEQUENCE [LARGE SCALE GENOMIC DNA]</scope>
    <source>
        <strain evidence="20 21">DSM 23026</strain>
    </source>
</reference>
<dbReference type="GO" id="GO:0009328">
    <property type="term" value="C:phenylalanine-tRNA ligase complex"/>
    <property type="evidence" value="ECO:0007669"/>
    <property type="project" value="TreeGrafter"/>
</dbReference>
<feature type="binding site" evidence="15">
    <location>
        <position position="477"/>
    </location>
    <ligand>
        <name>Mg(2+)</name>
        <dbReference type="ChEBI" id="CHEBI:18420"/>
        <note>shared with alpha subunit</note>
    </ligand>
</feature>
<evidence type="ECO:0000256" key="15">
    <source>
        <dbReference type="HAMAP-Rule" id="MF_00283"/>
    </source>
</evidence>
<dbReference type="SMART" id="SM00874">
    <property type="entry name" value="B5"/>
    <property type="match status" value="1"/>
</dbReference>
<dbReference type="FunFam" id="3.30.56.10:FF:000002">
    <property type="entry name" value="Phenylalanine--tRNA ligase beta subunit"/>
    <property type="match status" value="1"/>
</dbReference>
<evidence type="ECO:0000259" key="19">
    <source>
        <dbReference type="PROSITE" id="PS51483"/>
    </source>
</evidence>
<dbReference type="PROSITE" id="PS51447">
    <property type="entry name" value="FDX_ACB"/>
    <property type="match status" value="1"/>
</dbReference>
<dbReference type="InterPro" id="IPR036690">
    <property type="entry name" value="Fdx_antiC-bd_sf"/>
</dbReference>
<dbReference type="SUPFAM" id="SSF54991">
    <property type="entry name" value="Anticodon-binding domain of PheRS"/>
    <property type="match status" value="1"/>
</dbReference>
<dbReference type="InterPro" id="IPR012340">
    <property type="entry name" value="NA-bd_OB-fold"/>
</dbReference>
<evidence type="ECO:0000256" key="9">
    <source>
        <dbReference type="ARBA" id="ARBA00022840"/>
    </source>
</evidence>
<dbReference type="CDD" id="cd02796">
    <property type="entry name" value="tRNA_bind_bactPheRS"/>
    <property type="match status" value="1"/>
</dbReference>